<keyword evidence="1 2" id="KW-0238">DNA-binding</keyword>
<evidence type="ECO:0000259" key="3">
    <source>
        <dbReference type="PROSITE" id="PS50977"/>
    </source>
</evidence>
<dbReference type="PANTHER" id="PTHR43479:SF11">
    <property type="entry name" value="ACREF_ENVCD OPERON REPRESSOR-RELATED"/>
    <property type="match status" value="1"/>
</dbReference>
<dbReference type="InterPro" id="IPR050624">
    <property type="entry name" value="HTH-type_Tx_Regulator"/>
</dbReference>
<evidence type="ECO:0000256" key="2">
    <source>
        <dbReference type="PROSITE-ProRule" id="PRU00335"/>
    </source>
</evidence>
<gene>
    <name evidence="4" type="ORF">SAMN03080606_04309</name>
</gene>
<dbReference type="EMBL" id="FMUS01000052">
    <property type="protein sequence ID" value="SCZ10727.1"/>
    <property type="molecule type" value="Genomic_DNA"/>
</dbReference>
<sequence length="201" mass="23838">MQIKKDEIRLSILKEAEKEFLEKGFEGASLRKIVKAAGTTIGNFYNYFESKELLFEELVEEEYKGFIYFIKHHNNIERPDYLWETTDIGQWRSVLSEVTKHIIPVFTDKITLLIEGSKGTRFENTKEILLKLLKEHFIEHLERFKSDYIHIEIADIIAEQFLSGILLIMKKYKDEELRKQLITEHVLIYFIGTMGLMGEWK</sequence>
<evidence type="ECO:0000313" key="5">
    <source>
        <dbReference type="Proteomes" id="UP000198636"/>
    </source>
</evidence>
<name>A0A1G5LCT9_9FIRM</name>
<dbReference type="PROSITE" id="PS50977">
    <property type="entry name" value="HTH_TETR_2"/>
    <property type="match status" value="1"/>
</dbReference>
<dbReference type="Pfam" id="PF00440">
    <property type="entry name" value="TetR_N"/>
    <property type="match status" value="1"/>
</dbReference>
<dbReference type="RefSeq" id="WP_091547656.1">
    <property type="nucleotide sequence ID" value="NZ_FMUS01000052.1"/>
</dbReference>
<feature type="DNA-binding region" description="H-T-H motif" evidence="2">
    <location>
        <begin position="29"/>
        <end position="48"/>
    </location>
</feature>
<dbReference type="OrthoDB" id="494991at2"/>
<dbReference type="STRING" id="1120976.SAMN03080606_04309"/>
<keyword evidence="5" id="KW-1185">Reference proteome</keyword>
<evidence type="ECO:0000313" key="4">
    <source>
        <dbReference type="EMBL" id="SCZ10727.1"/>
    </source>
</evidence>
<organism evidence="4 5">
    <name type="scientific">Alkaliphilus peptidifermentans DSM 18978</name>
    <dbReference type="NCBI Taxonomy" id="1120976"/>
    <lineage>
        <taxon>Bacteria</taxon>
        <taxon>Bacillati</taxon>
        <taxon>Bacillota</taxon>
        <taxon>Clostridia</taxon>
        <taxon>Peptostreptococcales</taxon>
        <taxon>Natronincolaceae</taxon>
        <taxon>Alkaliphilus</taxon>
    </lineage>
</organism>
<dbReference type="Proteomes" id="UP000198636">
    <property type="component" value="Unassembled WGS sequence"/>
</dbReference>
<evidence type="ECO:0000256" key="1">
    <source>
        <dbReference type="ARBA" id="ARBA00023125"/>
    </source>
</evidence>
<dbReference type="InterPro" id="IPR009057">
    <property type="entry name" value="Homeodomain-like_sf"/>
</dbReference>
<dbReference type="InterPro" id="IPR001647">
    <property type="entry name" value="HTH_TetR"/>
</dbReference>
<proteinExistence type="predicted"/>
<dbReference type="PRINTS" id="PR00455">
    <property type="entry name" value="HTHTETR"/>
</dbReference>
<reference evidence="4 5" key="1">
    <citation type="submission" date="2016-10" db="EMBL/GenBank/DDBJ databases">
        <authorList>
            <person name="de Groot N.N."/>
        </authorList>
    </citation>
    <scope>NUCLEOTIDE SEQUENCE [LARGE SCALE GENOMIC DNA]</scope>
    <source>
        <strain evidence="4 5">DSM 18978</strain>
    </source>
</reference>
<protein>
    <submittedName>
        <fullName evidence="4">Transcriptional regulator, TetR family</fullName>
    </submittedName>
</protein>
<dbReference type="PANTHER" id="PTHR43479">
    <property type="entry name" value="ACREF/ENVCD OPERON REPRESSOR-RELATED"/>
    <property type="match status" value="1"/>
</dbReference>
<accession>A0A1G5LCT9</accession>
<dbReference type="Gene3D" id="1.10.357.10">
    <property type="entry name" value="Tetracycline Repressor, domain 2"/>
    <property type="match status" value="1"/>
</dbReference>
<feature type="domain" description="HTH tetR-type" evidence="3">
    <location>
        <begin position="6"/>
        <end position="66"/>
    </location>
</feature>
<dbReference type="GO" id="GO:0003677">
    <property type="term" value="F:DNA binding"/>
    <property type="evidence" value="ECO:0007669"/>
    <property type="project" value="UniProtKB-UniRule"/>
</dbReference>
<dbReference type="AlphaFoldDB" id="A0A1G5LCT9"/>
<dbReference type="SUPFAM" id="SSF46689">
    <property type="entry name" value="Homeodomain-like"/>
    <property type="match status" value="1"/>
</dbReference>